<keyword evidence="4" id="KW-1185">Reference proteome</keyword>
<dbReference type="EMBL" id="JAGIOO010000001">
    <property type="protein sequence ID" value="MBP2479236.1"/>
    <property type="molecule type" value="Genomic_DNA"/>
</dbReference>
<dbReference type="RefSeq" id="WP_086788722.1">
    <property type="nucleotide sequence ID" value="NZ_JAGIOO010000001.1"/>
</dbReference>
<gene>
    <name evidence="3" type="ORF">JOF53_008108</name>
</gene>
<dbReference type="CDD" id="cd00761">
    <property type="entry name" value="Glyco_tranf_GTA_type"/>
    <property type="match status" value="1"/>
</dbReference>
<feature type="compositionally biased region" description="Gly residues" evidence="1">
    <location>
        <begin position="274"/>
        <end position="292"/>
    </location>
</feature>
<evidence type="ECO:0000259" key="2">
    <source>
        <dbReference type="Pfam" id="PF00535"/>
    </source>
</evidence>
<feature type="domain" description="Glycosyltransferase 2-like" evidence="2">
    <location>
        <begin position="5"/>
        <end position="105"/>
    </location>
</feature>
<evidence type="ECO:0000313" key="4">
    <source>
        <dbReference type="Proteomes" id="UP001519363"/>
    </source>
</evidence>
<dbReference type="Gene3D" id="3.90.550.10">
    <property type="entry name" value="Spore Coat Polysaccharide Biosynthesis Protein SpsA, Chain A"/>
    <property type="match status" value="1"/>
</dbReference>
<proteinExistence type="predicted"/>
<comment type="caution">
    <text evidence="3">The sequence shown here is derived from an EMBL/GenBank/DDBJ whole genome shotgun (WGS) entry which is preliminary data.</text>
</comment>
<dbReference type="InterPro" id="IPR001173">
    <property type="entry name" value="Glyco_trans_2-like"/>
</dbReference>
<evidence type="ECO:0000256" key="1">
    <source>
        <dbReference type="SAM" id="MobiDB-lite"/>
    </source>
</evidence>
<name>A0ABS5ARP6_9PSEU</name>
<protein>
    <submittedName>
        <fullName evidence="3">Glycosyltransferase involved in cell wall biosynthesis</fullName>
    </submittedName>
</protein>
<dbReference type="SUPFAM" id="SSF53448">
    <property type="entry name" value="Nucleotide-diphospho-sugar transferases"/>
    <property type="match status" value="1"/>
</dbReference>
<organism evidence="3 4">
    <name type="scientific">Crossiella equi</name>
    <dbReference type="NCBI Taxonomy" id="130796"/>
    <lineage>
        <taxon>Bacteria</taxon>
        <taxon>Bacillati</taxon>
        <taxon>Actinomycetota</taxon>
        <taxon>Actinomycetes</taxon>
        <taxon>Pseudonocardiales</taxon>
        <taxon>Pseudonocardiaceae</taxon>
        <taxon>Crossiella</taxon>
    </lineage>
</organism>
<evidence type="ECO:0000313" key="3">
    <source>
        <dbReference type="EMBL" id="MBP2479236.1"/>
    </source>
</evidence>
<sequence length="292" mass="31882">MTRFSVVVPVRSAEDFLDECLWSVRRQTGVSLEVVVVDDASPDASGAIADRHAAADPRVTVVHLARSEGVGAARNAGIALARGEYLVFLDADDTFVDSAVLADLAAEGEPDLLLFGYEERRPCGLRRPVRPDPRAVLRASWVCWNKVYRREAVAGLRFPPGYYEDFAWSVPAVLAAERVQVSARIGVGYRRCRTSGISRGVSARHFEVFEQFERILAFLARRPELDSPEAREALADGAAAFLRSRTDRLRVVPPRLVAEFRSRSAELTARLRGGVSGSSGGSSAGPGGRRCR</sequence>
<dbReference type="InterPro" id="IPR029044">
    <property type="entry name" value="Nucleotide-diphossugar_trans"/>
</dbReference>
<accession>A0ABS5ARP6</accession>
<dbReference type="Proteomes" id="UP001519363">
    <property type="component" value="Unassembled WGS sequence"/>
</dbReference>
<feature type="region of interest" description="Disordered" evidence="1">
    <location>
        <begin position="272"/>
        <end position="292"/>
    </location>
</feature>
<dbReference type="Pfam" id="PF00535">
    <property type="entry name" value="Glycos_transf_2"/>
    <property type="match status" value="1"/>
</dbReference>
<dbReference type="PANTHER" id="PTHR22916:SF3">
    <property type="entry name" value="UDP-GLCNAC:BETAGAL BETA-1,3-N-ACETYLGLUCOSAMINYLTRANSFERASE-LIKE PROTEIN 1"/>
    <property type="match status" value="1"/>
</dbReference>
<dbReference type="PANTHER" id="PTHR22916">
    <property type="entry name" value="GLYCOSYLTRANSFERASE"/>
    <property type="match status" value="1"/>
</dbReference>
<reference evidence="3 4" key="1">
    <citation type="submission" date="2021-03" db="EMBL/GenBank/DDBJ databases">
        <title>Sequencing the genomes of 1000 actinobacteria strains.</title>
        <authorList>
            <person name="Klenk H.-P."/>
        </authorList>
    </citation>
    <scope>NUCLEOTIDE SEQUENCE [LARGE SCALE GENOMIC DNA]</scope>
    <source>
        <strain evidence="3 4">DSM 44580</strain>
    </source>
</reference>